<gene>
    <name evidence="2" type="ORF">HA237_06210</name>
    <name evidence="3" type="ORF">J4224_03720</name>
</gene>
<sequence length="156" mass="17069">MNENQLIYVPLNFIMFLVGLAVGFFLELNIAPFTFGIHPAVDAVVLTFGVFVLSIVFYGYLNPVIFLYIGLLHSGLVSGNPIGVVMLLLPLLVASYGGGMTAGYLAVDLHEEGNLFEHKIQIAAFFFGALFLALVIGLLYGFLPNLEELDSLIFYD</sequence>
<feature type="transmembrane region" description="Helical" evidence="1">
    <location>
        <begin position="81"/>
        <end position="107"/>
    </location>
</feature>
<feature type="transmembrane region" description="Helical" evidence="1">
    <location>
        <begin position="6"/>
        <end position="28"/>
    </location>
</feature>
<protein>
    <submittedName>
        <fullName evidence="2">Uncharacterized protein</fullName>
    </submittedName>
</protein>
<feature type="transmembrane region" description="Helical" evidence="1">
    <location>
        <begin position="40"/>
        <end position="61"/>
    </location>
</feature>
<reference evidence="4" key="1">
    <citation type="journal article" date="2020" name="bioRxiv">
        <title>A rank-normalized archaeal taxonomy based on genome phylogeny resolves widespread incomplete and uneven classifications.</title>
        <authorList>
            <person name="Rinke C."/>
            <person name="Chuvochina M."/>
            <person name="Mussig A.J."/>
            <person name="Chaumeil P.-A."/>
            <person name="Waite D.W."/>
            <person name="Whitman W.B."/>
            <person name="Parks D.H."/>
            <person name="Hugenholtz P."/>
        </authorList>
    </citation>
    <scope>NUCLEOTIDE SEQUENCE [LARGE SCALE GENOMIC DNA]</scope>
</reference>
<evidence type="ECO:0000313" key="3">
    <source>
        <dbReference type="EMBL" id="MBS3059501.1"/>
    </source>
</evidence>
<dbReference type="AlphaFoldDB" id="A0A7J4IVU6"/>
<feature type="transmembrane region" description="Helical" evidence="1">
    <location>
        <begin position="119"/>
        <end position="143"/>
    </location>
</feature>
<dbReference type="EMBL" id="JAGVWF010000051">
    <property type="protein sequence ID" value="MBS3059501.1"/>
    <property type="molecule type" value="Genomic_DNA"/>
</dbReference>
<dbReference type="EMBL" id="DUFG01000032">
    <property type="protein sequence ID" value="HIH08930.1"/>
    <property type="molecule type" value="Genomic_DNA"/>
</dbReference>
<name>A0A7J4IVU6_9ARCH</name>
<keyword evidence="1" id="KW-0812">Transmembrane</keyword>
<dbReference type="Proteomes" id="UP000683213">
    <property type="component" value="Unassembled WGS sequence"/>
</dbReference>
<comment type="caution">
    <text evidence="2">The sequence shown here is derived from an EMBL/GenBank/DDBJ whole genome shotgun (WGS) entry which is preliminary data.</text>
</comment>
<evidence type="ECO:0000256" key="1">
    <source>
        <dbReference type="SAM" id="Phobius"/>
    </source>
</evidence>
<evidence type="ECO:0000313" key="4">
    <source>
        <dbReference type="Proteomes" id="UP000577419"/>
    </source>
</evidence>
<keyword evidence="1" id="KW-0472">Membrane</keyword>
<reference evidence="3" key="2">
    <citation type="submission" date="2021-03" db="EMBL/GenBank/DDBJ databases">
        <authorList>
            <person name="Jaffe A."/>
        </authorList>
    </citation>
    <scope>NUCLEOTIDE SEQUENCE</scope>
    <source>
        <strain evidence="3">RIFCSPHIGHO2_01_FULL_GW2011_AR10_43_9</strain>
    </source>
</reference>
<reference evidence="3" key="3">
    <citation type="submission" date="2021-05" db="EMBL/GenBank/DDBJ databases">
        <title>Protein family content uncovers lineage relationships and bacterial pathway maintenance mechanisms in DPANN archaea.</title>
        <authorList>
            <person name="Castelle C.J."/>
            <person name="Meheust R."/>
            <person name="Jaffe A.L."/>
            <person name="Seitz K."/>
            <person name="Gong X."/>
            <person name="Baker B.J."/>
            <person name="Banfield J.F."/>
        </authorList>
    </citation>
    <scope>NUCLEOTIDE SEQUENCE</scope>
    <source>
        <strain evidence="3">RIFCSPHIGHO2_01_FULL_GW2011_AR10_43_9</strain>
    </source>
</reference>
<proteinExistence type="predicted"/>
<evidence type="ECO:0000313" key="2">
    <source>
        <dbReference type="EMBL" id="HIH08930.1"/>
    </source>
</evidence>
<keyword evidence="1" id="KW-1133">Transmembrane helix</keyword>
<organism evidence="2 4">
    <name type="scientific">Candidatus Iainarchaeum sp</name>
    <dbReference type="NCBI Taxonomy" id="3101447"/>
    <lineage>
        <taxon>Archaea</taxon>
        <taxon>Candidatus Iainarchaeota</taxon>
        <taxon>Candidatus Iainarchaeia</taxon>
        <taxon>Candidatus Iainarchaeales</taxon>
        <taxon>Candidatus Iainarchaeaceae</taxon>
        <taxon>Candidatus Iainarchaeum</taxon>
    </lineage>
</organism>
<dbReference type="Proteomes" id="UP000577419">
    <property type="component" value="Unassembled WGS sequence"/>
</dbReference>
<accession>A0A7J4IVU6</accession>